<dbReference type="RefSeq" id="WP_037428058.1">
    <property type="nucleotide sequence ID" value="NZ_BPEU01000016.1"/>
</dbReference>
<dbReference type="STRING" id="23.BEL05_11140"/>
<dbReference type="EMBL" id="MCBT01000046">
    <property type="protein sequence ID" value="OEG72817.1"/>
    <property type="molecule type" value="Genomic_DNA"/>
</dbReference>
<proteinExistence type="predicted"/>
<evidence type="ECO:0000313" key="5">
    <source>
        <dbReference type="Proteomes" id="UP000773469"/>
    </source>
</evidence>
<dbReference type="PANTHER" id="PTHR39966:SF1">
    <property type="entry name" value="HEMERYTHRIN-LIKE DOMAIN-CONTAINING PROTEIN"/>
    <property type="match status" value="1"/>
</dbReference>
<dbReference type="Gene3D" id="1.20.120.520">
    <property type="entry name" value="nmb1532 protein domain like"/>
    <property type="match status" value="1"/>
</dbReference>
<sequence length="180" mass="21228">MLARLHNDHKHIAILLKILQNKQQRLESAEPVNFNLIRDIVEYMQSYAEHSHHPLEDLIDDYFKQCHPEGAPVTQLTDEHHLLIDTSTQLMSLINLILSDVPVANAQLSELLRDYVALQKKHMIFEETTLFPKWQAMLSLEDWQKINDQCQERLITDPLFNDDDNLLFEELREYLQKAED</sequence>
<organism evidence="3 4">
    <name type="scientific">Shewanella colwelliana</name>
    <name type="common">Alteromonas colwelliana</name>
    <dbReference type="NCBI Taxonomy" id="23"/>
    <lineage>
        <taxon>Bacteria</taxon>
        <taxon>Pseudomonadati</taxon>
        <taxon>Pseudomonadota</taxon>
        <taxon>Gammaproteobacteria</taxon>
        <taxon>Alteromonadales</taxon>
        <taxon>Shewanellaceae</taxon>
        <taxon>Shewanella</taxon>
    </lineage>
</organism>
<dbReference type="AlphaFoldDB" id="A0A1E5IQS3"/>
<accession>A0A1E5IQS3</accession>
<dbReference type="GO" id="GO:0005886">
    <property type="term" value="C:plasma membrane"/>
    <property type="evidence" value="ECO:0007669"/>
    <property type="project" value="TreeGrafter"/>
</dbReference>
<name>A0A1E5IQS3_SHECO</name>
<dbReference type="PANTHER" id="PTHR39966">
    <property type="entry name" value="BLL2471 PROTEIN-RELATED"/>
    <property type="match status" value="1"/>
</dbReference>
<feature type="domain" description="Hemerythrin-like" evidence="1">
    <location>
        <begin position="2"/>
        <end position="133"/>
    </location>
</feature>
<dbReference type="Proteomes" id="UP000095230">
    <property type="component" value="Unassembled WGS sequence"/>
</dbReference>
<gene>
    <name evidence="3" type="ORF">BEL05_11140</name>
    <name evidence="2" type="ORF">TUM3794_23810</name>
</gene>
<protein>
    <submittedName>
        <fullName evidence="3">Hemerythrin</fullName>
    </submittedName>
</protein>
<dbReference type="Pfam" id="PF01814">
    <property type="entry name" value="Hemerythrin"/>
    <property type="match status" value="1"/>
</dbReference>
<dbReference type="InterPro" id="IPR012312">
    <property type="entry name" value="Hemerythrin-like"/>
</dbReference>
<reference evidence="3 4" key="1">
    <citation type="submission" date="2016-07" db="EMBL/GenBank/DDBJ databases">
        <title>Whole-genome of two Shewanella species isolated from a digestive organ of sea cucumber Apostichopus japonicus Selenka 1867.</title>
        <authorList>
            <person name="Hong H.-H."/>
            <person name="Choi H."/>
            <person name="Cheon S."/>
            <person name="Oh J.-S."/>
            <person name="Lee H.-G."/>
            <person name="Park C."/>
        </authorList>
    </citation>
    <scope>NUCLEOTIDE SEQUENCE [LARGE SCALE GENOMIC DNA]</scope>
    <source>
        <strain evidence="3 4">CSB03KR</strain>
    </source>
</reference>
<keyword evidence="5" id="KW-1185">Reference proteome</keyword>
<evidence type="ECO:0000259" key="1">
    <source>
        <dbReference type="Pfam" id="PF01814"/>
    </source>
</evidence>
<dbReference type="OrthoDB" id="7349010at2"/>
<evidence type="ECO:0000313" key="4">
    <source>
        <dbReference type="Proteomes" id="UP000095230"/>
    </source>
</evidence>
<reference evidence="2 5" key="2">
    <citation type="submission" date="2021-05" db="EMBL/GenBank/DDBJ databases">
        <title>Molecular characterization for Shewanella algae harboring chromosomal blaOXA-55-like strains isolated from clinical and environment sample.</title>
        <authorList>
            <person name="Ohama Y."/>
            <person name="Aoki K."/>
            <person name="Harada S."/>
            <person name="Moriya K."/>
            <person name="Ishii Y."/>
            <person name="Tateda K."/>
        </authorList>
    </citation>
    <scope>NUCLEOTIDE SEQUENCE [LARGE SCALE GENOMIC DNA]</scope>
    <source>
        <strain evidence="2 5">MBTL60-118</strain>
    </source>
</reference>
<evidence type="ECO:0000313" key="2">
    <source>
        <dbReference type="EMBL" id="GIU41852.1"/>
    </source>
</evidence>
<comment type="caution">
    <text evidence="3">The sequence shown here is derived from an EMBL/GenBank/DDBJ whole genome shotgun (WGS) entry which is preliminary data.</text>
</comment>
<dbReference type="EMBL" id="BPEU01000016">
    <property type="protein sequence ID" value="GIU41852.1"/>
    <property type="molecule type" value="Genomic_DNA"/>
</dbReference>
<dbReference type="Proteomes" id="UP000773469">
    <property type="component" value="Unassembled WGS sequence"/>
</dbReference>
<evidence type="ECO:0000313" key="3">
    <source>
        <dbReference type="EMBL" id="OEG72817.1"/>
    </source>
</evidence>